<dbReference type="Proteomes" id="UP000694621">
    <property type="component" value="Unplaced"/>
</dbReference>
<organism evidence="2 3">
    <name type="scientific">Astyanax mexicanus</name>
    <name type="common">Blind cave fish</name>
    <name type="synonym">Astyanax fasciatus mexicanus</name>
    <dbReference type="NCBI Taxonomy" id="7994"/>
    <lineage>
        <taxon>Eukaryota</taxon>
        <taxon>Metazoa</taxon>
        <taxon>Chordata</taxon>
        <taxon>Craniata</taxon>
        <taxon>Vertebrata</taxon>
        <taxon>Euteleostomi</taxon>
        <taxon>Actinopterygii</taxon>
        <taxon>Neopterygii</taxon>
        <taxon>Teleostei</taxon>
        <taxon>Ostariophysi</taxon>
        <taxon>Characiformes</taxon>
        <taxon>Characoidei</taxon>
        <taxon>Acestrorhamphidae</taxon>
        <taxon>Acestrorhamphinae</taxon>
        <taxon>Astyanax</taxon>
    </lineage>
</organism>
<dbReference type="InterPro" id="IPR013808">
    <property type="entry name" value="Transglutaminase_AS"/>
</dbReference>
<dbReference type="Pfam" id="PF00927">
    <property type="entry name" value="Transglut_C"/>
    <property type="match status" value="1"/>
</dbReference>
<evidence type="ECO:0000259" key="1">
    <source>
        <dbReference type="SMART" id="SM00460"/>
    </source>
</evidence>
<dbReference type="GO" id="GO:0005739">
    <property type="term" value="C:mitochondrion"/>
    <property type="evidence" value="ECO:0007669"/>
    <property type="project" value="TreeGrafter"/>
</dbReference>
<dbReference type="InterPro" id="IPR036985">
    <property type="entry name" value="Transglutaminase-like_sf"/>
</dbReference>
<name>A0A8B9JQ84_ASTMX</name>
<dbReference type="InterPro" id="IPR038765">
    <property type="entry name" value="Papain-like_cys_pep_sf"/>
</dbReference>
<dbReference type="PANTHER" id="PTHR11590">
    <property type="entry name" value="PROTEIN-GLUTAMINE GAMMA-GLUTAMYLTRANSFERASE"/>
    <property type="match status" value="1"/>
</dbReference>
<dbReference type="InterPro" id="IPR050779">
    <property type="entry name" value="Transglutaminase"/>
</dbReference>
<dbReference type="InterPro" id="IPR002931">
    <property type="entry name" value="Transglutaminase-like"/>
</dbReference>
<dbReference type="InterPro" id="IPR013783">
    <property type="entry name" value="Ig-like_fold"/>
</dbReference>
<proteinExistence type="predicted"/>
<feature type="domain" description="Transglutaminase-like" evidence="1">
    <location>
        <begin position="77"/>
        <end position="146"/>
    </location>
</feature>
<accession>A0A8B9JQ84</accession>
<protein>
    <submittedName>
        <fullName evidence="2">Transglutaminase 2, C polypeptide A</fullName>
    </submittedName>
</protein>
<sequence>GESPAISGQRSKTHQIHEGANTFSHHCICLLFFYQINSQDDKGVLVGNWSGDYTDGVRPTAWKDSCSILRQWYKQNCTAVEYGQCWVFAAVACTVSRALGIPCRVVTNYGSAHDTNSNLLIERYYDEFAEDLDVYCCGPVPVRAIKEGDLSVKFDAPFVFAEVNADVVEYITLRDGRHVKIGGSTTEVGQCISTKAVGSDEREDITHLYKYPEGSEEERQVFEKASHQNRLIQNEEEPGVHVKIKLSSNTMVGSDFEAYAQVKNNTDAKKNCRLMFYAQAVTYNGKLGETCGLTELAEINLAPTEGGKATLQLLYSEYGKAITQDRMIKLAALLVDVETKEFYRATKTLIIGAHISTLFELPIVPLQQACQTYGLRAGPGPHFLFISPLRVGTVGPEESTIAELEFTPKATGIRKLVIDFSSDKLSNIQDFENIVIEE</sequence>
<dbReference type="AlphaFoldDB" id="A0A8B9JQ84"/>
<dbReference type="Gene3D" id="3.90.260.10">
    <property type="entry name" value="Transglutaminase-like"/>
    <property type="match status" value="2"/>
</dbReference>
<dbReference type="InterPro" id="IPR036238">
    <property type="entry name" value="Transglutaminase_C_sf"/>
</dbReference>
<dbReference type="PROSITE" id="PS00547">
    <property type="entry name" value="TRANSGLUTAMINASES"/>
    <property type="match status" value="1"/>
</dbReference>
<evidence type="ECO:0000313" key="2">
    <source>
        <dbReference type="Ensembl" id="ENSAMXP00005025048.1"/>
    </source>
</evidence>
<dbReference type="SMART" id="SM00460">
    <property type="entry name" value="TGc"/>
    <property type="match status" value="1"/>
</dbReference>
<dbReference type="PANTHER" id="PTHR11590:SF6">
    <property type="entry name" value="PROTEIN-GLUTAMINE GAMMA-GLUTAMYLTRANSFERASE 2"/>
    <property type="match status" value="1"/>
</dbReference>
<dbReference type="GO" id="GO:0003810">
    <property type="term" value="F:protein-glutamine gamma-glutamyltransferase activity"/>
    <property type="evidence" value="ECO:0007669"/>
    <property type="project" value="InterPro"/>
</dbReference>
<reference evidence="2" key="1">
    <citation type="submission" date="2025-08" db="UniProtKB">
        <authorList>
            <consortium name="Ensembl"/>
        </authorList>
    </citation>
    <scope>IDENTIFICATION</scope>
</reference>
<evidence type="ECO:0000313" key="3">
    <source>
        <dbReference type="Proteomes" id="UP000694621"/>
    </source>
</evidence>
<dbReference type="InterPro" id="IPR008958">
    <property type="entry name" value="Transglutaminase_C"/>
</dbReference>
<dbReference type="Ensembl" id="ENSAMXT00005027623.1">
    <property type="protein sequence ID" value="ENSAMXP00005025048.1"/>
    <property type="gene ID" value="ENSAMXG00005012445.1"/>
</dbReference>
<dbReference type="Gene3D" id="2.60.40.10">
    <property type="entry name" value="Immunoglobulins"/>
    <property type="match status" value="2"/>
</dbReference>
<dbReference type="SUPFAM" id="SSF54001">
    <property type="entry name" value="Cysteine proteinases"/>
    <property type="match status" value="1"/>
</dbReference>
<dbReference type="SUPFAM" id="SSF49309">
    <property type="entry name" value="Transglutaminase, two C-terminal domains"/>
    <property type="match status" value="2"/>
</dbReference>
<dbReference type="Pfam" id="PF01841">
    <property type="entry name" value="Transglut_core"/>
    <property type="match status" value="1"/>
</dbReference>